<dbReference type="InterPro" id="IPR053721">
    <property type="entry name" value="Fimbrial_Adhesin_Reg"/>
</dbReference>
<name>A0A939DLJ3_9ALTE</name>
<keyword evidence="1" id="KW-0805">Transcription regulation</keyword>
<dbReference type="Proteomes" id="UP000664654">
    <property type="component" value="Unassembled WGS sequence"/>
</dbReference>
<proteinExistence type="predicted"/>
<dbReference type="RefSeq" id="WP_206572892.1">
    <property type="nucleotide sequence ID" value="NZ_JAFKCV010000003.1"/>
</dbReference>
<organism evidence="3 4">
    <name type="scientific">Bowmanella dokdonensis</name>
    <dbReference type="NCBI Taxonomy" id="751969"/>
    <lineage>
        <taxon>Bacteria</taxon>
        <taxon>Pseudomonadati</taxon>
        <taxon>Pseudomonadota</taxon>
        <taxon>Gammaproteobacteria</taxon>
        <taxon>Alteromonadales</taxon>
        <taxon>Alteromonadaceae</taxon>
        <taxon>Bowmanella</taxon>
    </lineage>
</organism>
<comment type="caution">
    <text evidence="3">The sequence shown here is derived from an EMBL/GenBank/DDBJ whole genome shotgun (WGS) entry which is preliminary data.</text>
</comment>
<reference evidence="3" key="1">
    <citation type="submission" date="2021-03" db="EMBL/GenBank/DDBJ databases">
        <title>novel species isolated from a fishpond in China.</title>
        <authorList>
            <person name="Lu H."/>
            <person name="Cai Z."/>
        </authorList>
    </citation>
    <scope>NUCLEOTIDE SEQUENCE</scope>
    <source>
        <strain evidence="3">JCM 30855</strain>
    </source>
</reference>
<evidence type="ECO:0000313" key="4">
    <source>
        <dbReference type="Proteomes" id="UP000664654"/>
    </source>
</evidence>
<sequence>MASTSMQLPLVAGSEPAERLEILFRLLPRMAKKTKQALLDHLVHGAPVELCCYRYQLLQPNFSRALATLNNTNHLVEQVKDFDLYRLKDIKNAKAATTQSA</sequence>
<keyword evidence="4" id="KW-1185">Reference proteome</keyword>
<gene>
    <name evidence="3" type="ORF">J0A66_05965</name>
</gene>
<dbReference type="GO" id="GO:0006355">
    <property type="term" value="P:regulation of DNA-templated transcription"/>
    <property type="evidence" value="ECO:0007669"/>
    <property type="project" value="InterPro"/>
</dbReference>
<evidence type="ECO:0000256" key="1">
    <source>
        <dbReference type="ARBA" id="ARBA00023015"/>
    </source>
</evidence>
<keyword evidence="2" id="KW-0804">Transcription</keyword>
<dbReference type="EMBL" id="JAFKCV010000003">
    <property type="protein sequence ID" value="MBN7824769.1"/>
    <property type="molecule type" value="Genomic_DNA"/>
</dbReference>
<dbReference type="AlphaFoldDB" id="A0A939DLJ3"/>
<dbReference type="Gene3D" id="1.10.10.2690">
    <property type="match status" value="1"/>
</dbReference>
<dbReference type="InterPro" id="IPR004356">
    <property type="entry name" value="Adhesin_operon_reg_prot"/>
</dbReference>
<protein>
    <submittedName>
        <fullName evidence="3">Uncharacterized protein</fullName>
    </submittedName>
</protein>
<evidence type="ECO:0000313" key="3">
    <source>
        <dbReference type="EMBL" id="MBN7824769.1"/>
    </source>
</evidence>
<accession>A0A939DLJ3</accession>
<evidence type="ECO:0000256" key="2">
    <source>
        <dbReference type="ARBA" id="ARBA00023163"/>
    </source>
</evidence>
<dbReference type="Pfam" id="PF03333">
    <property type="entry name" value="PapB"/>
    <property type="match status" value="1"/>
</dbReference>